<evidence type="ECO:0000313" key="8">
    <source>
        <dbReference type="Proteomes" id="UP000177390"/>
    </source>
</evidence>
<dbReference type="InterPro" id="IPR001091">
    <property type="entry name" value="RM_Methyltransferase"/>
</dbReference>
<dbReference type="Pfam" id="PF01170">
    <property type="entry name" value="UPF0020"/>
    <property type="match status" value="1"/>
</dbReference>
<feature type="domain" description="Ribosomal RNA large subunit methyltransferase K/L-like methyltransferase" evidence="6">
    <location>
        <begin position="87"/>
        <end position="218"/>
    </location>
</feature>
<dbReference type="Proteomes" id="UP000177390">
    <property type="component" value="Unassembled WGS sequence"/>
</dbReference>
<evidence type="ECO:0000313" key="7">
    <source>
        <dbReference type="EMBL" id="OGD72135.1"/>
    </source>
</evidence>
<dbReference type="GO" id="GO:0008170">
    <property type="term" value="F:N-methyltransferase activity"/>
    <property type="evidence" value="ECO:0007669"/>
    <property type="project" value="InterPro"/>
</dbReference>
<dbReference type="AlphaFoldDB" id="A0A1F5EXP7"/>
<dbReference type="GO" id="GO:0016423">
    <property type="term" value="F:tRNA (guanine) methyltransferase activity"/>
    <property type="evidence" value="ECO:0007669"/>
    <property type="project" value="TreeGrafter"/>
</dbReference>
<dbReference type="GO" id="GO:0030488">
    <property type="term" value="P:tRNA methylation"/>
    <property type="evidence" value="ECO:0007669"/>
    <property type="project" value="TreeGrafter"/>
</dbReference>
<evidence type="ECO:0000256" key="3">
    <source>
        <dbReference type="ARBA" id="ARBA00022603"/>
    </source>
</evidence>
<keyword evidence="5" id="KW-0819">tRNA processing</keyword>
<dbReference type="GO" id="GO:0003677">
    <property type="term" value="F:DNA binding"/>
    <property type="evidence" value="ECO:0007669"/>
    <property type="project" value="InterPro"/>
</dbReference>
<dbReference type="Gene3D" id="3.40.50.150">
    <property type="entry name" value="Vaccinia Virus protein VP39"/>
    <property type="match status" value="1"/>
</dbReference>
<dbReference type="PROSITE" id="PS01261">
    <property type="entry name" value="UPF0020"/>
    <property type="match status" value="1"/>
</dbReference>
<reference evidence="7 8" key="1">
    <citation type="journal article" date="2016" name="Nat. Commun.">
        <title>Thousands of microbial genomes shed light on interconnected biogeochemical processes in an aquifer system.</title>
        <authorList>
            <person name="Anantharaman K."/>
            <person name="Brown C.T."/>
            <person name="Hug L.A."/>
            <person name="Sharon I."/>
            <person name="Castelle C.J."/>
            <person name="Probst A.J."/>
            <person name="Thomas B.C."/>
            <person name="Singh A."/>
            <person name="Wilkins M.J."/>
            <person name="Karaoz U."/>
            <person name="Brodie E.L."/>
            <person name="Williams K.H."/>
            <person name="Hubbard S.S."/>
            <person name="Banfield J.F."/>
        </authorList>
    </citation>
    <scope>NUCLEOTIDE SEQUENCE [LARGE SCALE GENOMIC DNA]</scope>
</reference>
<evidence type="ECO:0000256" key="4">
    <source>
        <dbReference type="ARBA" id="ARBA00022679"/>
    </source>
</evidence>
<evidence type="ECO:0000256" key="5">
    <source>
        <dbReference type="ARBA" id="ARBA00022694"/>
    </source>
</evidence>
<name>A0A1F5EXP7_9BACT</name>
<dbReference type="GO" id="GO:0005737">
    <property type="term" value="C:cytoplasm"/>
    <property type="evidence" value="ECO:0007669"/>
    <property type="project" value="UniProtKB-SubCell"/>
</dbReference>
<sequence>MDFLFTVGFSEELALLELSAVLGTTPKKVGEHQYKAHLSGGHSQMNYLSNRLGGLVEVHDLEGKLVWRHSAKAWYKRDRLKPYSDIHKGLLPPKVARMLVNLALGTTDPEGKTLLDPFCGSGTLLLEGGLMKLKLVGNDLDPEQLSGSRRNLDFLGLSAKLMNYDAVKLSEHLKESVDFIATEPYMGRPGVREDRLPDLAKGLGKLYLGCLKDWNLFLKSGARIGMIFPVFEYAGREYKTSLIIDDTKLIDYNIGTRGLTYSLPAARVKREIVILEKK</sequence>
<dbReference type="CDD" id="cd02440">
    <property type="entry name" value="AdoMet_MTases"/>
    <property type="match status" value="1"/>
</dbReference>
<proteinExistence type="predicted"/>
<evidence type="ECO:0000256" key="1">
    <source>
        <dbReference type="ARBA" id="ARBA00004496"/>
    </source>
</evidence>
<evidence type="ECO:0000256" key="2">
    <source>
        <dbReference type="ARBA" id="ARBA00022490"/>
    </source>
</evidence>
<gene>
    <name evidence="7" type="ORF">A3D09_03980</name>
</gene>
<dbReference type="InterPro" id="IPR053943">
    <property type="entry name" value="RlmKL-like_Mtase_CS"/>
</dbReference>
<organism evidence="7 8">
    <name type="scientific">Candidatus Collierbacteria bacterium RIFCSPHIGHO2_02_FULL_49_10</name>
    <dbReference type="NCBI Taxonomy" id="1817723"/>
    <lineage>
        <taxon>Bacteria</taxon>
        <taxon>Candidatus Collieribacteriota</taxon>
    </lineage>
</organism>
<dbReference type="PANTHER" id="PTHR14911">
    <property type="entry name" value="THUMP DOMAIN-CONTAINING"/>
    <property type="match status" value="1"/>
</dbReference>
<dbReference type="SUPFAM" id="SSF53335">
    <property type="entry name" value="S-adenosyl-L-methionine-dependent methyltransferases"/>
    <property type="match status" value="1"/>
</dbReference>
<protein>
    <recommendedName>
        <fullName evidence="6">Ribosomal RNA large subunit methyltransferase K/L-like methyltransferase domain-containing protein</fullName>
    </recommendedName>
</protein>
<keyword evidence="4" id="KW-0808">Transferase</keyword>
<dbReference type="PANTHER" id="PTHR14911:SF13">
    <property type="entry name" value="TRNA (GUANINE(6)-N2)-METHYLTRANSFERASE THUMP3"/>
    <property type="match status" value="1"/>
</dbReference>
<dbReference type="PRINTS" id="PR00508">
    <property type="entry name" value="S21N4MTFRASE"/>
</dbReference>
<accession>A0A1F5EXP7</accession>
<comment type="caution">
    <text evidence="7">The sequence shown here is derived from an EMBL/GenBank/DDBJ whole genome shotgun (WGS) entry which is preliminary data.</text>
</comment>
<dbReference type="InterPro" id="IPR000241">
    <property type="entry name" value="RlmKL-like_Mtase"/>
</dbReference>
<dbReference type="EMBL" id="MFAH01000006">
    <property type="protein sequence ID" value="OGD72135.1"/>
    <property type="molecule type" value="Genomic_DNA"/>
</dbReference>
<keyword evidence="2" id="KW-0963">Cytoplasm</keyword>
<dbReference type="InterPro" id="IPR029063">
    <property type="entry name" value="SAM-dependent_MTases_sf"/>
</dbReference>
<comment type="subcellular location">
    <subcellularLocation>
        <location evidence="1">Cytoplasm</location>
    </subcellularLocation>
</comment>
<evidence type="ECO:0000259" key="6">
    <source>
        <dbReference type="Pfam" id="PF01170"/>
    </source>
</evidence>
<keyword evidence="3" id="KW-0489">Methyltransferase</keyword>